<sequence>MSSTFDVAIVGAGIIGAACAEACAELGMRVALCDAGAIGAGTTAAAMGHIVAMDDSDAQWQLSKYSRELWRQRAAALPASVAWHPCGTLWLAENESDWATLEQKTAWLREHGEHCEVWSRQQLQQHEPLLSSDLLGALRIQEDAVLYPPTAALMLANNAAQLGATVAPYKAVTQIDAPCIQFADGDRWHAKHIVIAAGLASKQWCPELKLVARKGHLLITPHLSSLPIHHQLVELGYLHSAHGHQSSSVAFNVQPRPTSQLILGSSRQFDSADSEVELPVLTQMIQRAKRFIPAIEQWPVLRTWTGFRPCTPDNLPYIGQTEHSLWVAAGHEGLGITTSLATAALLAAQIGGQTPAIDPTPFYPTRHRLTEPAHV</sequence>
<dbReference type="OrthoDB" id="9806257at2"/>
<evidence type="ECO:0000259" key="2">
    <source>
        <dbReference type="Pfam" id="PF01266"/>
    </source>
</evidence>
<evidence type="ECO:0000313" key="4">
    <source>
        <dbReference type="Proteomes" id="UP000295375"/>
    </source>
</evidence>
<dbReference type="EMBL" id="SNYM01000017">
    <property type="protein sequence ID" value="TDQ45837.1"/>
    <property type="molecule type" value="Genomic_DNA"/>
</dbReference>
<evidence type="ECO:0000313" key="3">
    <source>
        <dbReference type="EMBL" id="TDQ45837.1"/>
    </source>
</evidence>
<dbReference type="GO" id="GO:0005737">
    <property type="term" value="C:cytoplasm"/>
    <property type="evidence" value="ECO:0007669"/>
    <property type="project" value="TreeGrafter"/>
</dbReference>
<protein>
    <submittedName>
        <fullName evidence="3">Glycine/D-amino acid oxidase-like deaminating enzyme</fullName>
    </submittedName>
</protein>
<comment type="caution">
    <text evidence="3">The sequence shown here is derived from an EMBL/GenBank/DDBJ whole genome shotgun (WGS) entry which is preliminary data.</text>
</comment>
<evidence type="ECO:0000256" key="1">
    <source>
        <dbReference type="ARBA" id="ARBA00023002"/>
    </source>
</evidence>
<gene>
    <name evidence="3" type="ORF">EV696_11770</name>
</gene>
<dbReference type="Proteomes" id="UP000295375">
    <property type="component" value="Unassembled WGS sequence"/>
</dbReference>
<proteinExistence type="predicted"/>
<dbReference type="Gene3D" id="3.50.50.60">
    <property type="entry name" value="FAD/NAD(P)-binding domain"/>
    <property type="match status" value="1"/>
</dbReference>
<dbReference type="Gene3D" id="3.30.9.10">
    <property type="entry name" value="D-Amino Acid Oxidase, subunit A, domain 2"/>
    <property type="match status" value="1"/>
</dbReference>
<keyword evidence="4" id="KW-1185">Reference proteome</keyword>
<dbReference type="GO" id="GO:0016491">
    <property type="term" value="F:oxidoreductase activity"/>
    <property type="evidence" value="ECO:0007669"/>
    <property type="project" value="UniProtKB-KW"/>
</dbReference>
<dbReference type="InterPro" id="IPR036188">
    <property type="entry name" value="FAD/NAD-bd_sf"/>
</dbReference>
<dbReference type="PANTHER" id="PTHR13847:SF287">
    <property type="entry name" value="FAD-DEPENDENT OXIDOREDUCTASE DOMAIN-CONTAINING PROTEIN 1"/>
    <property type="match status" value="1"/>
</dbReference>
<keyword evidence="1" id="KW-0560">Oxidoreductase</keyword>
<dbReference type="SUPFAM" id="SSF54373">
    <property type="entry name" value="FAD-linked reductases, C-terminal domain"/>
    <property type="match status" value="1"/>
</dbReference>
<dbReference type="PANTHER" id="PTHR13847">
    <property type="entry name" value="SARCOSINE DEHYDROGENASE-RELATED"/>
    <property type="match status" value="1"/>
</dbReference>
<dbReference type="SUPFAM" id="SSF51905">
    <property type="entry name" value="FAD/NAD(P)-binding domain"/>
    <property type="match status" value="1"/>
</dbReference>
<organism evidence="3 4">
    <name type="scientific">Permianibacter aggregans</name>
    <dbReference type="NCBI Taxonomy" id="1510150"/>
    <lineage>
        <taxon>Bacteria</taxon>
        <taxon>Pseudomonadati</taxon>
        <taxon>Pseudomonadota</taxon>
        <taxon>Gammaproteobacteria</taxon>
        <taxon>Pseudomonadales</taxon>
        <taxon>Pseudomonadaceae</taxon>
        <taxon>Permianibacter</taxon>
    </lineage>
</organism>
<dbReference type="AlphaFoldDB" id="A0A4V3D6Z0"/>
<dbReference type="RefSeq" id="WP_133592431.1">
    <property type="nucleotide sequence ID" value="NZ_CP037953.1"/>
</dbReference>
<reference evidence="3 4" key="1">
    <citation type="submission" date="2019-03" db="EMBL/GenBank/DDBJ databases">
        <title>Genomic Encyclopedia of Type Strains, Phase IV (KMG-IV): sequencing the most valuable type-strain genomes for metagenomic binning, comparative biology and taxonomic classification.</title>
        <authorList>
            <person name="Goeker M."/>
        </authorList>
    </citation>
    <scope>NUCLEOTIDE SEQUENCE [LARGE SCALE GENOMIC DNA]</scope>
    <source>
        <strain evidence="3 4">DSM 103792</strain>
    </source>
</reference>
<dbReference type="Pfam" id="PF01266">
    <property type="entry name" value="DAO"/>
    <property type="match status" value="1"/>
</dbReference>
<dbReference type="InterPro" id="IPR006076">
    <property type="entry name" value="FAD-dep_OxRdtase"/>
</dbReference>
<name>A0A4V3D6Z0_9GAMM</name>
<accession>A0A4V3D6Z0</accession>
<feature type="domain" description="FAD dependent oxidoreductase" evidence="2">
    <location>
        <begin position="6"/>
        <end position="348"/>
    </location>
</feature>